<feature type="region of interest" description="Disordered" evidence="1">
    <location>
        <begin position="270"/>
        <end position="305"/>
    </location>
</feature>
<keyword evidence="2" id="KW-0472">Membrane</keyword>
<feature type="region of interest" description="Disordered" evidence="1">
    <location>
        <begin position="1"/>
        <end position="32"/>
    </location>
</feature>
<keyword evidence="2" id="KW-0812">Transmembrane</keyword>
<evidence type="ECO:0000256" key="2">
    <source>
        <dbReference type="SAM" id="Phobius"/>
    </source>
</evidence>
<keyword evidence="4" id="KW-1185">Reference proteome</keyword>
<keyword evidence="2" id="KW-1133">Transmembrane helix</keyword>
<dbReference type="Proteomes" id="UP001501442">
    <property type="component" value="Unassembled WGS sequence"/>
</dbReference>
<comment type="caution">
    <text evidence="3">The sequence shown here is derived from an EMBL/GenBank/DDBJ whole genome shotgun (WGS) entry which is preliminary data.</text>
</comment>
<evidence type="ECO:0000256" key="1">
    <source>
        <dbReference type="SAM" id="MobiDB-lite"/>
    </source>
</evidence>
<dbReference type="InterPro" id="IPR047789">
    <property type="entry name" value="CU044_5270-like"/>
</dbReference>
<dbReference type="RefSeq" id="WP_345440729.1">
    <property type="nucleotide sequence ID" value="NZ_BAABHK010000020.1"/>
</dbReference>
<gene>
    <name evidence="3" type="ORF">GCM10023196_091950</name>
</gene>
<accession>A0ABP8UUJ0</accession>
<evidence type="ECO:0000313" key="3">
    <source>
        <dbReference type="EMBL" id="GAA4637582.1"/>
    </source>
</evidence>
<reference evidence="4" key="1">
    <citation type="journal article" date="2019" name="Int. J. Syst. Evol. Microbiol.">
        <title>The Global Catalogue of Microorganisms (GCM) 10K type strain sequencing project: providing services to taxonomists for standard genome sequencing and annotation.</title>
        <authorList>
            <consortium name="The Broad Institute Genomics Platform"/>
            <consortium name="The Broad Institute Genome Sequencing Center for Infectious Disease"/>
            <person name="Wu L."/>
            <person name="Ma J."/>
        </authorList>
    </citation>
    <scope>NUCLEOTIDE SEQUENCE [LARGE SCALE GENOMIC DNA]</scope>
    <source>
        <strain evidence="4">JCM 17939</strain>
    </source>
</reference>
<feature type="compositionally biased region" description="Pro residues" evidence="1">
    <location>
        <begin position="278"/>
        <end position="291"/>
    </location>
</feature>
<sequence length="346" mass="36422">MNTTPTQPGRDDREELARLLPPPAERDLPSGRHQRIQEFVMSRIHQDLQSAERPRRTRKRRPVFLAAALTAVAGATAAAVVISTGDSGKPTGGPGGHATGRTTASLSAQQVLLAAASTAERTPGGSGTYWYVKTVTNEGTGKAPFQWETWTRRDGQEWFRGEKSGGKVVKIVQPTPFRLGGADVSFAQIEKLPATPNGLKARIADIVKHGDVRTSAGRLNAEDQRDAVFSGLVSLVSALPATPKVRAAAFRAIATYPNVKNLGAVSGGQALGITSSHPAPPPRPAARPPRPAARGGQAGSAPDRLVVDPATGRVHETNFFVTPDGAEAFVPGGATIVAEWTKVLPN</sequence>
<proteinExistence type="predicted"/>
<name>A0ABP8UUJ0_9ACTN</name>
<feature type="transmembrane region" description="Helical" evidence="2">
    <location>
        <begin position="63"/>
        <end position="82"/>
    </location>
</feature>
<dbReference type="NCBIfam" id="NF038083">
    <property type="entry name" value="CU044_5270_fam"/>
    <property type="match status" value="1"/>
</dbReference>
<dbReference type="EMBL" id="BAABHK010000020">
    <property type="protein sequence ID" value="GAA4637582.1"/>
    <property type="molecule type" value="Genomic_DNA"/>
</dbReference>
<evidence type="ECO:0000313" key="4">
    <source>
        <dbReference type="Proteomes" id="UP001501442"/>
    </source>
</evidence>
<protein>
    <submittedName>
        <fullName evidence="3">CU044_5270 family protein</fullName>
    </submittedName>
</protein>
<organism evidence="3 4">
    <name type="scientific">Actinoallomurus vinaceus</name>
    <dbReference type="NCBI Taxonomy" id="1080074"/>
    <lineage>
        <taxon>Bacteria</taxon>
        <taxon>Bacillati</taxon>
        <taxon>Actinomycetota</taxon>
        <taxon>Actinomycetes</taxon>
        <taxon>Streptosporangiales</taxon>
        <taxon>Thermomonosporaceae</taxon>
        <taxon>Actinoallomurus</taxon>
    </lineage>
</organism>